<dbReference type="PANTHER" id="PTHR11808:SF50">
    <property type="entry name" value="CYSTATHIONINE BETA-LYASE"/>
    <property type="match status" value="1"/>
</dbReference>
<evidence type="ECO:0000256" key="4">
    <source>
        <dbReference type="ARBA" id="ARBA00022605"/>
    </source>
</evidence>
<dbReference type="RefSeq" id="WP_121874199.1">
    <property type="nucleotide sequence ID" value="NZ_CP039710.1"/>
</dbReference>
<dbReference type="Pfam" id="PF01053">
    <property type="entry name" value="Cys_Met_Meta_PP"/>
    <property type="match status" value="1"/>
</dbReference>
<keyword evidence="10" id="KW-1185">Reference proteome</keyword>
<dbReference type="InterPro" id="IPR054542">
    <property type="entry name" value="Cys_met_metab_PP"/>
</dbReference>
<protein>
    <recommendedName>
        <fullName evidence="3">cysteine-S-conjugate beta-lyase</fullName>
        <ecNumber evidence="3">4.4.1.13</ecNumber>
    </recommendedName>
</protein>
<dbReference type="Proteomes" id="UP000641910">
    <property type="component" value="Unassembled WGS sequence"/>
</dbReference>
<evidence type="ECO:0000256" key="5">
    <source>
        <dbReference type="ARBA" id="ARBA00022898"/>
    </source>
</evidence>
<dbReference type="InterPro" id="IPR000277">
    <property type="entry name" value="Cys/Met-Metab_PyrdxlP-dep_enz"/>
</dbReference>
<evidence type="ECO:0000256" key="3">
    <source>
        <dbReference type="ARBA" id="ARBA00012224"/>
    </source>
</evidence>
<evidence type="ECO:0000256" key="1">
    <source>
        <dbReference type="ARBA" id="ARBA00001933"/>
    </source>
</evidence>
<keyword evidence="5 8" id="KW-0663">Pyridoxal phosphate</keyword>
<keyword evidence="9" id="KW-0808">Transferase</keyword>
<keyword evidence="7" id="KW-0456">Lyase</keyword>
<evidence type="ECO:0000256" key="2">
    <source>
        <dbReference type="ARBA" id="ARBA00009077"/>
    </source>
</evidence>
<sequence>MNFETQLLHNGNEVDPVTGAVGIPLYQSSTFHQNVDRPGEFDYTRSGNPTRKALEDTIANLEGGERGFAFSSGMAAISTVLLLFSRGDHLIVSRDVYGGTFRVLTQVFRRLGIETTFVDTTRTGEVEQAIRPQTKAIYVETPSNPLLKVSDLKEIIWLAKKHRCLTIVDNTFLTPYYQQPLKLGADIVIHSATKFISGHSDVLAGLVVAKDKEMAERLELLQNAFGAVLGVHDSWLVLRGLKTLKVRLEQSTQSAEKIALWLNQHPLVEKVYYPGLPSNEWHDLQCRQATGHGAVLSFDVGSKEKARQVLKRVQLPVVAVSLGAVESILSYPAVMSHASMPPEARQKRGITDGLLRLSVGLENAEDLIGDLAAALQEETVVSFSGK</sequence>
<name>A0ABS0QGM7_THEVU</name>
<dbReference type="PROSITE" id="PS00868">
    <property type="entry name" value="CYS_MET_METAB_PP"/>
    <property type="match status" value="1"/>
</dbReference>
<proteinExistence type="inferred from homology"/>
<keyword evidence="6" id="KW-0486">Methionine biosynthesis</keyword>
<evidence type="ECO:0000256" key="6">
    <source>
        <dbReference type="ARBA" id="ARBA00023167"/>
    </source>
</evidence>
<evidence type="ECO:0000313" key="10">
    <source>
        <dbReference type="Proteomes" id="UP000641910"/>
    </source>
</evidence>
<dbReference type="InterPro" id="IPR015422">
    <property type="entry name" value="PyrdxlP-dep_Trfase_small"/>
</dbReference>
<dbReference type="EMBL" id="JAECVU010000003">
    <property type="protein sequence ID" value="MBH8588433.1"/>
    <property type="molecule type" value="Genomic_DNA"/>
</dbReference>
<dbReference type="Gene3D" id="3.40.640.10">
    <property type="entry name" value="Type I PLP-dependent aspartate aminotransferase-like (Major domain)"/>
    <property type="match status" value="1"/>
</dbReference>
<keyword evidence="9" id="KW-0032">Aminotransferase</keyword>
<dbReference type="EC" id="4.4.1.13" evidence="3"/>
<comment type="cofactor">
    <cofactor evidence="1 8">
        <name>pyridoxal 5'-phosphate</name>
        <dbReference type="ChEBI" id="CHEBI:597326"/>
    </cofactor>
</comment>
<evidence type="ECO:0000313" key="9">
    <source>
        <dbReference type="EMBL" id="MBH8588433.1"/>
    </source>
</evidence>
<accession>A0ABS0QGM7</accession>
<reference evidence="9 10" key="1">
    <citation type="submission" date="2020-12" db="EMBL/GenBank/DDBJ databases">
        <title>WGS of Thermoactinomyces spp.</title>
        <authorList>
            <person name="Cheng K."/>
        </authorList>
    </citation>
    <scope>NUCLEOTIDE SEQUENCE [LARGE SCALE GENOMIC DNA]</scope>
    <source>
        <strain evidence="10">CICC 10650\ACCC 41061</strain>
    </source>
</reference>
<evidence type="ECO:0000256" key="7">
    <source>
        <dbReference type="ARBA" id="ARBA00023239"/>
    </source>
</evidence>
<dbReference type="PIRSF" id="PIRSF001434">
    <property type="entry name" value="CGS"/>
    <property type="match status" value="1"/>
</dbReference>
<organism evidence="9 10">
    <name type="scientific">Thermoactinomyces vulgaris</name>
    <dbReference type="NCBI Taxonomy" id="2026"/>
    <lineage>
        <taxon>Bacteria</taxon>
        <taxon>Bacillati</taxon>
        <taxon>Bacillota</taxon>
        <taxon>Bacilli</taxon>
        <taxon>Bacillales</taxon>
        <taxon>Thermoactinomycetaceae</taxon>
        <taxon>Thermoactinomyces</taxon>
    </lineage>
</organism>
<dbReference type="InterPro" id="IPR015424">
    <property type="entry name" value="PyrdxlP-dep_Trfase"/>
</dbReference>
<gene>
    <name evidence="9" type="ORF">I8U22_06310</name>
</gene>
<evidence type="ECO:0000256" key="8">
    <source>
        <dbReference type="RuleBase" id="RU362118"/>
    </source>
</evidence>
<dbReference type="PANTHER" id="PTHR11808">
    <property type="entry name" value="TRANS-SULFURATION ENZYME FAMILY MEMBER"/>
    <property type="match status" value="1"/>
</dbReference>
<dbReference type="InterPro" id="IPR015421">
    <property type="entry name" value="PyrdxlP-dep_Trfase_major"/>
</dbReference>
<dbReference type="CDD" id="cd00614">
    <property type="entry name" value="CGS_like"/>
    <property type="match status" value="1"/>
</dbReference>
<comment type="caution">
    <text evidence="9">The sequence shown here is derived from an EMBL/GenBank/DDBJ whole genome shotgun (WGS) entry which is preliminary data.</text>
</comment>
<comment type="similarity">
    <text evidence="2 8">Belongs to the trans-sulfuration enzymes family.</text>
</comment>
<keyword evidence="4" id="KW-0028">Amino-acid biosynthesis</keyword>
<dbReference type="Gene3D" id="3.90.1150.10">
    <property type="entry name" value="Aspartate Aminotransferase, domain 1"/>
    <property type="match status" value="1"/>
</dbReference>
<dbReference type="GO" id="GO:0008483">
    <property type="term" value="F:transaminase activity"/>
    <property type="evidence" value="ECO:0007669"/>
    <property type="project" value="UniProtKB-KW"/>
</dbReference>
<dbReference type="SUPFAM" id="SSF53383">
    <property type="entry name" value="PLP-dependent transferases"/>
    <property type="match status" value="1"/>
</dbReference>